<dbReference type="Proteomes" id="UP000198577">
    <property type="component" value="Unassembled WGS sequence"/>
</dbReference>
<dbReference type="InterPro" id="IPR013780">
    <property type="entry name" value="Glyco_hydro_b"/>
</dbReference>
<dbReference type="Gene3D" id="3.20.20.80">
    <property type="entry name" value="Glycosidases"/>
    <property type="match status" value="1"/>
</dbReference>
<sequence length="491" mass="55762">MIKMILNADVKKGRINKNIYGHFAEHLGRCIYEGFWVGKDSPIPNTDGIRDDVVEALRKVKVPVLRWPGGCFADEYHWRDGIGPYESRPKTINTHWGGVVENNHFGTHEYFRLCELLGADAYITGNVGSGTVRELREWIEYITFDGDSSLANLRRANGREKPWKLPYVGIGNENWGCGGNMRPEYYADLFRQYATYVRNFSGNRIYKIACGPSDANYHWTEVLMREAGRYMDGLSLHYYTVPGTWQKKGSATQFDEREWFVTLKKTLMMDELITKHSTIMDRYDPEKRVGLIVDEWGTWYDVEPGTNPGFLYQQNTLRDALVAGINLNIFNNHCDRVHMANLAQTVNVLQAMILTEGEKMIVTPTYHVFDMYKVHQDAQLLSLEFTSSLYSYGDEGIPQVSASASEDDHGKIHISLCNLDPNTVADIRCELRGTRRTRVSGTILTSSEMNAHNTFDEPNAVKPVAFSDAALVDNVLEVKLPSKSVVVLTLE</sequence>
<dbReference type="EC" id="3.2.1.55" evidence="5"/>
<accession>A0A1I5V9X5</accession>
<evidence type="ECO:0000313" key="10">
    <source>
        <dbReference type="EMBL" id="SFQ04323.1"/>
    </source>
</evidence>
<name>A0A1I5V9X5_9FIRM</name>
<evidence type="ECO:0000256" key="2">
    <source>
        <dbReference type="ARBA" id="ARBA00004881"/>
    </source>
</evidence>
<gene>
    <name evidence="10" type="ORF">SAMN05444406_11055</name>
</gene>
<comment type="pathway">
    <text evidence="2">Glycan metabolism.</text>
</comment>
<evidence type="ECO:0000256" key="4">
    <source>
        <dbReference type="ARBA" id="ARBA00011165"/>
    </source>
</evidence>
<dbReference type="SUPFAM" id="SSF51445">
    <property type="entry name" value="(Trans)glycosidases"/>
    <property type="match status" value="1"/>
</dbReference>
<organism evidence="10 11">
    <name type="scientific">Caldicoprobacter faecalis</name>
    <dbReference type="NCBI Taxonomy" id="937334"/>
    <lineage>
        <taxon>Bacteria</taxon>
        <taxon>Bacillati</taxon>
        <taxon>Bacillota</taxon>
        <taxon>Clostridia</taxon>
        <taxon>Caldicoprobacterales</taxon>
        <taxon>Caldicoprobacteraceae</taxon>
        <taxon>Caldicoprobacter</taxon>
    </lineage>
</organism>
<evidence type="ECO:0000256" key="8">
    <source>
        <dbReference type="ARBA" id="ARBA00023295"/>
    </source>
</evidence>
<dbReference type="PANTHER" id="PTHR43576">
    <property type="entry name" value="ALPHA-L-ARABINOFURANOSIDASE C-RELATED"/>
    <property type="match status" value="1"/>
</dbReference>
<evidence type="ECO:0000256" key="3">
    <source>
        <dbReference type="ARBA" id="ARBA00007186"/>
    </source>
</evidence>
<evidence type="ECO:0000256" key="6">
    <source>
        <dbReference type="ARBA" id="ARBA00022801"/>
    </source>
</evidence>
<keyword evidence="8" id="KW-0326">Glycosidase</keyword>
<dbReference type="Gene3D" id="2.60.40.1180">
    <property type="entry name" value="Golgi alpha-mannosidase II"/>
    <property type="match status" value="1"/>
</dbReference>
<keyword evidence="11" id="KW-1185">Reference proteome</keyword>
<keyword evidence="7" id="KW-0119">Carbohydrate metabolism</keyword>
<evidence type="ECO:0000313" key="11">
    <source>
        <dbReference type="Proteomes" id="UP000198577"/>
    </source>
</evidence>
<feature type="domain" description="Alpha-L-arabinofuranosidase C-terminal" evidence="9">
    <location>
        <begin position="294"/>
        <end position="484"/>
    </location>
</feature>
<dbReference type="SMART" id="SM00813">
    <property type="entry name" value="Alpha-L-AF_C"/>
    <property type="match status" value="1"/>
</dbReference>
<evidence type="ECO:0000256" key="1">
    <source>
        <dbReference type="ARBA" id="ARBA00001462"/>
    </source>
</evidence>
<dbReference type="InterPro" id="IPR017853">
    <property type="entry name" value="GH"/>
</dbReference>
<dbReference type="RefSeq" id="WP_092282247.1">
    <property type="nucleotide sequence ID" value="NZ_FOXR01000010.1"/>
</dbReference>
<dbReference type="PANTHER" id="PTHR43576:SF2">
    <property type="entry name" value="INTRACELLULAR EXO-ALPHA-L-ARABINOFURANOSIDASE 2"/>
    <property type="match status" value="1"/>
</dbReference>
<dbReference type="STRING" id="937334.SAMN05444406_11055"/>
<dbReference type="GO" id="GO:0046373">
    <property type="term" value="P:L-arabinose metabolic process"/>
    <property type="evidence" value="ECO:0007669"/>
    <property type="project" value="InterPro"/>
</dbReference>
<reference evidence="10 11" key="1">
    <citation type="submission" date="2016-10" db="EMBL/GenBank/DDBJ databases">
        <authorList>
            <person name="de Groot N.N."/>
        </authorList>
    </citation>
    <scope>NUCLEOTIDE SEQUENCE [LARGE SCALE GENOMIC DNA]</scope>
    <source>
        <strain evidence="10 11">DSM 20678</strain>
    </source>
</reference>
<evidence type="ECO:0000256" key="7">
    <source>
        <dbReference type="ARBA" id="ARBA00023277"/>
    </source>
</evidence>
<dbReference type="GO" id="GO:0046556">
    <property type="term" value="F:alpha-L-arabinofuranosidase activity"/>
    <property type="evidence" value="ECO:0007669"/>
    <property type="project" value="UniProtKB-EC"/>
</dbReference>
<dbReference type="OrthoDB" id="9758333at2"/>
<dbReference type="EMBL" id="FOXR01000010">
    <property type="protein sequence ID" value="SFQ04323.1"/>
    <property type="molecule type" value="Genomic_DNA"/>
</dbReference>
<dbReference type="Pfam" id="PF22848">
    <property type="entry name" value="ASD1_dom"/>
    <property type="match status" value="1"/>
</dbReference>
<dbReference type="InterPro" id="IPR010720">
    <property type="entry name" value="Alpha-L-AF_C"/>
</dbReference>
<dbReference type="SUPFAM" id="SSF51011">
    <property type="entry name" value="Glycosyl hydrolase domain"/>
    <property type="match status" value="1"/>
</dbReference>
<comment type="similarity">
    <text evidence="3">Belongs to the glycosyl hydrolase 51 family.</text>
</comment>
<dbReference type="GO" id="GO:0000272">
    <property type="term" value="P:polysaccharide catabolic process"/>
    <property type="evidence" value="ECO:0007669"/>
    <property type="project" value="TreeGrafter"/>
</dbReference>
<comment type="subunit">
    <text evidence="4">Homohexamer; trimer of dimers.</text>
</comment>
<protein>
    <recommendedName>
        <fullName evidence="5">non-reducing end alpha-L-arabinofuranosidase</fullName>
        <ecNumber evidence="5">3.2.1.55</ecNumber>
    </recommendedName>
</protein>
<dbReference type="Pfam" id="PF06964">
    <property type="entry name" value="Alpha-L-AF_C"/>
    <property type="match status" value="1"/>
</dbReference>
<dbReference type="InterPro" id="IPR055235">
    <property type="entry name" value="ASD1_cat"/>
</dbReference>
<keyword evidence="6" id="KW-0378">Hydrolase</keyword>
<proteinExistence type="inferred from homology"/>
<evidence type="ECO:0000259" key="9">
    <source>
        <dbReference type="SMART" id="SM00813"/>
    </source>
</evidence>
<evidence type="ECO:0000256" key="5">
    <source>
        <dbReference type="ARBA" id="ARBA00012670"/>
    </source>
</evidence>
<comment type="catalytic activity">
    <reaction evidence="1">
        <text>Hydrolysis of terminal non-reducing alpha-L-arabinofuranoside residues in alpha-L-arabinosides.</text>
        <dbReference type="EC" id="3.2.1.55"/>
    </reaction>
</comment>
<dbReference type="AlphaFoldDB" id="A0A1I5V9X5"/>